<name>A0A8X6HDI8_TRICU</name>
<dbReference type="OrthoDB" id="9979538at2759"/>
<accession>A0A8X6HDI8</accession>
<keyword evidence="2" id="KW-1185">Reference proteome</keyword>
<dbReference type="Proteomes" id="UP000887116">
    <property type="component" value="Unassembled WGS sequence"/>
</dbReference>
<gene>
    <name evidence="1" type="primary">RF55_24064</name>
    <name evidence="1" type="ORF">TNCT_462811</name>
</gene>
<sequence length="158" mass="17636">MLSIVEKALLVQLYYKNSESAIVSISLHEKSVRDSKRLITSSALNKIMKQFEATGSLGLRQRGGRPSITAVVTTTMEQTVQSISVVFAHGECSAQEVSRQTGVSYGSVRRHTFVEVPLQQPKVTVWYGFTAEFIIGPFFSRKSNRRVSKQFLSLVCDM</sequence>
<comment type="caution">
    <text evidence="1">The sequence shown here is derived from an EMBL/GenBank/DDBJ whole genome shotgun (WGS) entry which is preliminary data.</text>
</comment>
<dbReference type="EMBL" id="BMAO01008191">
    <property type="protein sequence ID" value="GFR21599.1"/>
    <property type="molecule type" value="Genomic_DNA"/>
</dbReference>
<dbReference type="AlphaFoldDB" id="A0A8X6HDI8"/>
<proteinExistence type="predicted"/>
<reference evidence="1" key="1">
    <citation type="submission" date="2020-07" db="EMBL/GenBank/DDBJ databases">
        <title>Multicomponent nature underlies the extraordinary mechanical properties of spider dragline silk.</title>
        <authorList>
            <person name="Kono N."/>
            <person name="Nakamura H."/>
            <person name="Mori M."/>
            <person name="Yoshida Y."/>
            <person name="Ohtoshi R."/>
            <person name="Malay A.D."/>
            <person name="Moran D.A.P."/>
            <person name="Tomita M."/>
            <person name="Numata K."/>
            <person name="Arakawa K."/>
        </authorList>
    </citation>
    <scope>NUCLEOTIDE SEQUENCE</scope>
</reference>
<organism evidence="1 2">
    <name type="scientific">Trichonephila clavata</name>
    <name type="common">Joro spider</name>
    <name type="synonym">Nephila clavata</name>
    <dbReference type="NCBI Taxonomy" id="2740835"/>
    <lineage>
        <taxon>Eukaryota</taxon>
        <taxon>Metazoa</taxon>
        <taxon>Ecdysozoa</taxon>
        <taxon>Arthropoda</taxon>
        <taxon>Chelicerata</taxon>
        <taxon>Arachnida</taxon>
        <taxon>Araneae</taxon>
        <taxon>Araneomorphae</taxon>
        <taxon>Entelegynae</taxon>
        <taxon>Araneoidea</taxon>
        <taxon>Nephilidae</taxon>
        <taxon>Trichonephila</taxon>
    </lineage>
</organism>
<evidence type="ECO:0000313" key="1">
    <source>
        <dbReference type="EMBL" id="GFR21599.1"/>
    </source>
</evidence>
<protein>
    <submittedName>
        <fullName evidence="1">Transposable element tc3 transposase</fullName>
    </submittedName>
</protein>
<evidence type="ECO:0000313" key="2">
    <source>
        <dbReference type="Proteomes" id="UP000887116"/>
    </source>
</evidence>